<dbReference type="AlphaFoldDB" id="A0A941ITW5"/>
<feature type="chain" id="PRO_5039037547" description="DUF4232 domain-containing protein" evidence="2">
    <location>
        <begin position="22"/>
        <end position="216"/>
    </location>
</feature>
<protein>
    <recommendedName>
        <fullName evidence="5">DUF4232 domain-containing protein</fullName>
    </recommendedName>
</protein>
<dbReference type="EMBL" id="JAGSOG010000147">
    <property type="protein sequence ID" value="MBR7836533.1"/>
    <property type="molecule type" value="Genomic_DNA"/>
</dbReference>
<dbReference type="PROSITE" id="PS51257">
    <property type="entry name" value="PROKAR_LIPOPROTEIN"/>
    <property type="match status" value="1"/>
</dbReference>
<gene>
    <name evidence="3" type="ORF">KDL01_24860</name>
</gene>
<evidence type="ECO:0000256" key="1">
    <source>
        <dbReference type="SAM" id="MobiDB-lite"/>
    </source>
</evidence>
<reference evidence="3" key="1">
    <citation type="submission" date="2021-04" db="EMBL/GenBank/DDBJ databases">
        <title>Genome based classification of Actinospica acidithermotolerans sp. nov., an actinobacterium isolated from an Indonesian hot spring.</title>
        <authorList>
            <person name="Kusuma A.B."/>
            <person name="Putra K.E."/>
            <person name="Nafisah S."/>
            <person name="Loh J."/>
            <person name="Nouioui I."/>
            <person name="Goodfellow M."/>
        </authorList>
    </citation>
    <scope>NUCLEOTIDE SEQUENCE</scope>
    <source>
        <strain evidence="3">CSCA 57</strain>
    </source>
</reference>
<name>A0A941ITW5_9ACTN</name>
<proteinExistence type="predicted"/>
<organism evidence="3 4">
    <name type="scientific">Actinospica durhamensis</name>
    <dbReference type="NCBI Taxonomy" id="1508375"/>
    <lineage>
        <taxon>Bacteria</taxon>
        <taxon>Bacillati</taxon>
        <taxon>Actinomycetota</taxon>
        <taxon>Actinomycetes</taxon>
        <taxon>Catenulisporales</taxon>
        <taxon>Actinospicaceae</taxon>
        <taxon>Actinospica</taxon>
    </lineage>
</organism>
<evidence type="ECO:0000256" key="2">
    <source>
        <dbReference type="SAM" id="SignalP"/>
    </source>
</evidence>
<feature type="signal peptide" evidence="2">
    <location>
        <begin position="1"/>
        <end position="21"/>
    </location>
</feature>
<feature type="compositionally biased region" description="Low complexity" evidence="1">
    <location>
        <begin position="43"/>
        <end position="63"/>
    </location>
</feature>
<evidence type="ECO:0000313" key="4">
    <source>
        <dbReference type="Proteomes" id="UP000675781"/>
    </source>
</evidence>
<evidence type="ECO:0000313" key="3">
    <source>
        <dbReference type="EMBL" id="MBR7836533.1"/>
    </source>
</evidence>
<dbReference type="RefSeq" id="WP_212531008.1">
    <property type="nucleotide sequence ID" value="NZ_JAGSOG010000147.1"/>
</dbReference>
<dbReference type="Proteomes" id="UP000675781">
    <property type="component" value="Unassembled WGS sequence"/>
</dbReference>
<accession>A0A941ITW5</accession>
<keyword evidence="2" id="KW-0732">Signal</keyword>
<sequence>MQRFQSVALAGVALACAVTLAGCGTSARDAASARAQGADGASAAATAPAGSPTARPPSTASARVAPLPISGPCTNAQLSVTAAGRRTLPDLQIERFLATDTAAVACSLTGSPRLTPTGPLASSPSVTSDIAVSQEDFDGDDEGGSATTRVDLQPGQAAAFDVAWYAASPVVCEQATGFGFSVPGDSSWSGMRQVGYRFGSMCDGLFYVSTLRTPTP</sequence>
<comment type="caution">
    <text evidence="3">The sequence shown here is derived from an EMBL/GenBank/DDBJ whole genome shotgun (WGS) entry which is preliminary data.</text>
</comment>
<evidence type="ECO:0008006" key="5">
    <source>
        <dbReference type="Google" id="ProtNLM"/>
    </source>
</evidence>
<keyword evidence="4" id="KW-1185">Reference proteome</keyword>
<feature type="region of interest" description="Disordered" evidence="1">
    <location>
        <begin position="43"/>
        <end position="66"/>
    </location>
</feature>